<evidence type="ECO:0000256" key="2">
    <source>
        <dbReference type="ARBA" id="ARBA00023136"/>
    </source>
</evidence>
<name>A0A838ZQ40_9FLAO</name>
<keyword evidence="2" id="KW-0472">Membrane</keyword>
<organism evidence="6 7">
    <name type="scientific">Moheibacter lacus</name>
    <dbReference type="NCBI Taxonomy" id="2745851"/>
    <lineage>
        <taxon>Bacteria</taxon>
        <taxon>Pseudomonadati</taxon>
        <taxon>Bacteroidota</taxon>
        <taxon>Flavobacteriia</taxon>
        <taxon>Flavobacteriales</taxon>
        <taxon>Weeksellaceae</taxon>
        <taxon>Moheibacter</taxon>
    </lineage>
</organism>
<keyword evidence="3" id="KW-0998">Cell outer membrane</keyword>
<dbReference type="Gene3D" id="2.40.170.20">
    <property type="entry name" value="TonB-dependent receptor, beta-barrel domain"/>
    <property type="match status" value="1"/>
</dbReference>
<keyword evidence="7" id="KW-1185">Reference proteome</keyword>
<evidence type="ECO:0000313" key="7">
    <source>
        <dbReference type="Proteomes" id="UP000552241"/>
    </source>
</evidence>
<evidence type="ECO:0000313" key="6">
    <source>
        <dbReference type="EMBL" id="MBA5629125.1"/>
    </source>
</evidence>
<keyword evidence="6" id="KW-0675">Receptor</keyword>
<dbReference type="InterPro" id="IPR036942">
    <property type="entry name" value="Beta-barrel_TonB_sf"/>
</dbReference>
<comment type="caution">
    <text evidence="6">The sequence shown here is derived from an EMBL/GenBank/DDBJ whole genome shotgun (WGS) entry which is preliminary data.</text>
</comment>
<feature type="chain" id="PRO_5032394648" evidence="4">
    <location>
        <begin position="20"/>
        <end position="930"/>
    </location>
</feature>
<protein>
    <submittedName>
        <fullName evidence="6">TonB-dependent receptor</fullName>
    </submittedName>
</protein>
<evidence type="ECO:0000259" key="5">
    <source>
        <dbReference type="Pfam" id="PF14905"/>
    </source>
</evidence>
<dbReference type="RefSeq" id="WP_182042690.1">
    <property type="nucleotide sequence ID" value="NZ_JACDZE010000001.1"/>
</dbReference>
<dbReference type="EMBL" id="JACDZE010000001">
    <property type="protein sequence ID" value="MBA5629125.1"/>
    <property type="molecule type" value="Genomic_DNA"/>
</dbReference>
<proteinExistence type="predicted"/>
<dbReference type="Proteomes" id="UP000552241">
    <property type="component" value="Unassembled WGS sequence"/>
</dbReference>
<evidence type="ECO:0000256" key="4">
    <source>
        <dbReference type="SAM" id="SignalP"/>
    </source>
</evidence>
<evidence type="ECO:0000256" key="3">
    <source>
        <dbReference type="ARBA" id="ARBA00023237"/>
    </source>
</evidence>
<reference evidence="6 7" key="1">
    <citation type="submission" date="2020-07" db="EMBL/GenBank/DDBJ databases">
        <title>Moheibacter lacus sp. nov., a member of the family Flavobacteriaceae isolated from freshwater lake sediment.</title>
        <authorList>
            <person name="Liu Y."/>
        </authorList>
    </citation>
    <scope>NUCLEOTIDE SEQUENCE [LARGE SCALE GENOMIC DNA]</scope>
    <source>
        <strain evidence="6 7">BDHS18</strain>
    </source>
</reference>
<dbReference type="Pfam" id="PF14905">
    <property type="entry name" value="OMP_b-brl_3"/>
    <property type="match status" value="2"/>
</dbReference>
<dbReference type="AlphaFoldDB" id="A0A838ZQ40"/>
<dbReference type="SUPFAM" id="SSF56935">
    <property type="entry name" value="Porins"/>
    <property type="match status" value="1"/>
</dbReference>
<feature type="domain" description="Outer membrane protein beta-barrel" evidence="5">
    <location>
        <begin position="454"/>
        <end position="756"/>
    </location>
</feature>
<accession>A0A838ZQ40</accession>
<feature type="signal peptide" evidence="4">
    <location>
        <begin position="1"/>
        <end position="19"/>
    </location>
</feature>
<dbReference type="GO" id="GO:0009279">
    <property type="term" value="C:cell outer membrane"/>
    <property type="evidence" value="ECO:0007669"/>
    <property type="project" value="UniProtKB-SubCell"/>
</dbReference>
<evidence type="ECO:0000256" key="1">
    <source>
        <dbReference type="ARBA" id="ARBA00004442"/>
    </source>
</evidence>
<feature type="domain" description="Outer membrane protein beta-barrel" evidence="5">
    <location>
        <begin position="770"/>
        <end position="905"/>
    </location>
</feature>
<dbReference type="InterPro" id="IPR041700">
    <property type="entry name" value="OMP_b-brl_3"/>
</dbReference>
<sequence>MFRPFLLILFFAFFSYNFAQEKVNITGTAIDEILQTPVEAATVYLSLKRDSTVVEYSITDAEGNFNLEVKKIEKPVFFTVSDDLSGSYQIDFESLTENKNLGEVQLKTVIDLEGVVISGAPPIRIKTDTLEFNASSFKVRPDANVETLLKQLPGVEIDEEGKITVNGKEVNQILVNGKPFFDKDGKIALQNLPANLINKVQVTDTKTKKEELSGDKASGNNSSINLTIDEDKNKGFMLKAMGGYGTDDRYESSLMANYFKGNTRLSILGSSNNINSVGFSMNDIFDNMSGGRNRSVWMNDSGSFSINGINFGGSGNGITQSNVGGINYSDSWADEDIEFNGSYYYTDSDTKNNNRTVQQNLLPDNLYTTTSVTKSRNQSYNHNFTTELEVKIDSTSTIWFEPGYAYNKTKSSSIFDKNSVNEAGELLNESNGTTEDEKSKQTFSNNINFFKSFRNKSKLNLEFSNSNSRDKADAYNISNTYFYQSGDADDIRNQYTQDRNQSDEFEFNLEYEIPVLDSAYLALGSDYAIRNRTDNTYTFNYDETFQDYVTQNEFLSFEYASDFYNINPYAAFKWRKKKFNLSLNGGVQFLSQKNNGNYLSETYFQRQDYTLPSISANGNYRFGKGNSLYFNYSYSVDLPSAQQLLPIENRNNPLNYYIGNPDLDPTKTHNVYFGYNNFNFQTRTGYNVYFGGNFNEVAITNFRSIDEDFVTTSTYRNVHGNYNLWAGVNGNKSFTKGKSKFRLGGGIGVNHSSNKGFVDGAEYLSKIISLSPRVNFNWDLGEILTVNPSYNLRYQFTDYENYQIENSTNIVHTAKLTTTNYWPKNFVFGNDFSYTYNSNIADGFKKDFFLWNTSLAYNFWKDKLTFKVKVYDILNQNTGDRRTVSDTYISDVQNDVLKRYLMFSLGFKLDKFGGKKERGPGRGPRMMIFD</sequence>
<comment type="subcellular location">
    <subcellularLocation>
        <location evidence="1">Cell outer membrane</location>
    </subcellularLocation>
</comment>
<gene>
    <name evidence="6" type="ORF">HU137_04995</name>
</gene>
<keyword evidence="4" id="KW-0732">Signal</keyword>